<dbReference type="AlphaFoldDB" id="A0A1T4WSB1"/>
<dbReference type="Proteomes" id="UP000189733">
    <property type="component" value="Unassembled WGS sequence"/>
</dbReference>
<keyword evidence="2" id="KW-1185">Reference proteome</keyword>
<evidence type="ECO:0000313" key="2">
    <source>
        <dbReference type="Proteomes" id="UP000189733"/>
    </source>
</evidence>
<organism evidence="1 2">
    <name type="scientific">Desulfobaculum bizertense DSM 18034</name>
    <dbReference type="NCBI Taxonomy" id="1121442"/>
    <lineage>
        <taxon>Bacteria</taxon>
        <taxon>Pseudomonadati</taxon>
        <taxon>Thermodesulfobacteriota</taxon>
        <taxon>Desulfovibrionia</taxon>
        <taxon>Desulfovibrionales</taxon>
        <taxon>Desulfovibrionaceae</taxon>
        <taxon>Desulfobaculum</taxon>
    </lineage>
</organism>
<proteinExistence type="predicted"/>
<evidence type="ECO:0000313" key="1">
    <source>
        <dbReference type="EMBL" id="SKA79735.1"/>
    </source>
</evidence>
<accession>A0A1T4WSB1</accession>
<gene>
    <name evidence="1" type="ORF">SAMN02745702_02568</name>
</gene>
<dbReference type="EMBL" id="FUYA01000010">
    <property type="protein sequence ID" value="SKA79735.1"/>
    <property type="molecule type" value="Genomic_DNA"/>
</dbReference>
<protein>
    <submittedName>
        <fullName evidence="1">Uncharacterized protein</fullName>
    </submittedName>
</protein>
<reference evidence="1 2" key="1">
    <citation type="submission" date="2017-02" db="EMBL/GenBank/DDBJ databases">
        <authorList>
            <person name="Peterson S.W."/>
        </authorList>
    </citation>
    <scope>NUCLEOTIDE SEQUENCE [LARGE SCALE GENOMIC DNA]</scope>
    <source>
        <strain evidence="1 2">DSM 18034</strain>
    </source>
</reference>
<dbReference type="RefSeq" id="WP_078685842.1">
    <property type="nucleotide sequence ID" value="NZ_FUYA01000010.1"/>
</dbReference>
<sequence>MIDRQRVADRERVGRKIFASRTEQAPIIKRIGFDLDEQERNRLLGIYGNTRVPHSPRRHKNYKDSVSRQELRANLEWPWYDF</sequence>
<name>A0A1T4WSB1_9BACT</name>